<keyword evidence="1" id="KW-1133">Transmembrane helix</keyword>
<reference evidence="2 3" key="1">
    <citation type="submission" date="2021-04" db="EMBL/GenBank/DDBJ databases">
        <authorList>
            <person name="De Guttry C."/>
            <person name="Zahm M."/>
            <person name="Klopp C."/>
            <person name="Cabau C."/>
            <person name="Louis A."/>
            <person name="Berthelot C."/>
            <person name="Parey E."/>
            <person name="Roest Crollius H."/>
            <person name="Montfort J."/>
            <person name="Robinson-Rechavi M."/>
            <person name="Bucao C."/>
            <person name="Bouchez O."/>
            <person name="Gislard M."/>
            <person name="Lluch J."/>
            <person name="Milhes M."/>
            <person name="Lampietro C."/>
            <person name="Lopez Roques C."/>
            <person name="Donnadieu C."/>
            <person name="Braasch I."/>
            <person name="Desvignes T."/>
            <person name="Postlethwait J."/>
            <person name="Bobe J."/>
            <person name="Wedekind C."/>
            <person name="Guiguen Y."/>
        </authorList>
    </citation>
    <scope>NUCLEOTIDE SEQUENCE [LARGE SCALE GENOMIC DNA]</scope>
    <source>
        <strain evidence="2">Cs_M1</strain>
        <tissue evidence="2">Blood</tissue>
    </source>
</reference>
<proteinExistence type="predicted"/>
<accession>A0AAN8LNT4</accession>
<name>A0AAN8LNT4_9TELE</name>
<evidence type="ECO:0000256" key="1">
    <source>
        <dbReference type="SAM" id="Phobius"/>
    </source>
</evidence>
<dbReference type="Proteomes" id="UP001356427">
    <property type="component" value="Unassembled WGS sequence"/>
</dbReference>
<dbReference type="AlphaFoldDB" id="A0AAN8LNT4"/>
<evidence type="ECO:0000313" key="3">
    <source>
        <dbReference type="Proteomes" id="UP001356427"/>
    </source>
</evidence>
<sequence length="110" mass="12529">MPVPSLLSWTNNSLPIQQQWADVLTTTTFLEFLIHPGLSVHPLPLCLSLSVPLSVQAQYFLTLPLIWLTWNARKLGFDFQGFSLPVLGFTVINFYFSLFFYVNGTDAEFQ</sequence>
<keyword evidence="3" id="KW-1185">Reference proteome</keyword>
<keyword evidence="1" id="KW-0472">Membrane</keyword>
<comment type="caution">
    <text evidence="2">The sequence shown here is derived from an EMBL/GenBank/DDBJ whole genome shotgun (WGS) entry which is preliminary data.</text>
</comment>
<organism evidence="2 3">
    <name type="scientific">Coregonus suidteri</name>
    <dbReference type="NCBI Taxonomy" id="861788"/>
    <lineage>
        <taxon>Eukaryota</taxon>
        <taxon>Metazoa</taxon>
        <taxon>Chordata</taxon>
        <taxon>Craniata</taxon>
        <taxon>Vertebrata</taxon>
        <taxon>Euteleostomi</taxon>
        <taxon>Actinopterygii</taxon>
        <taxon>Neopterygii</taxon>
        <taxon>Teleostei</taxon>
        <taxon>Protacanthopterygii</taxon>
        <taxon>Salmoniformes</taxon>
        <taxon>Salmonidae</taxon>
        <taxon>Coregoninae</taxon>
        <taxon>Coregonus</taxon>
    </lineage>
</organism>
<protein>
    <submittedName>
        <fullName evidence="2">Uncharacterized protein</fullName>
    </submittedName>
</protein>
<gene>
    <name evidence="2" type="ORF">J4Q44_G00175860</name>
</gene>
<keyword evidence="1" id="KW-0812">Transmembrane</keyword>
<dbReference type="EMBL" id="JAGTTL010000015">
    <property type="protein sequence ID" value="KAK6311922.1"/>
    <property type="molecule type" value="Genomic_DNA"/>
</dbReference>
<evidence type="ECO:0000313" key="2">
    <source>
        <dbReference type="EMBL" id="KAK6311922.1"/>
    </source>
</evidence>
<feature type="transmembrane region" description="Helical" evidence="1">
    <location>
        <begin position="82"/>
        <end position="102"/>
    </location>
</feature>